<evidence type="ECO:0000256" key="2">
    <source>
        <dbReference type="ARBA" id="ARBA00022729"/>
    </source>
</evidence>
<evidence type="ECO:0000313" key="7">
    <source>
        <dbReference type="Proteomes" id="UP001372338"/>
    </source>
</evidence>
<dbReference type="Pfam" id="PF08263">
    <property type="entry name" value="LRRNT_2"/>
    <property type="match status" value="1"/>
</dbReference>
<dbReference type="InterPro" id="IPR001611">
    <property type="entry name" value="Leu-rich_rpt"/>
</dbReference>
<evidence type="ECO:0000313" key="6">
    <source>
        <dbReference type="EMBL" id="KAK7257855.1"/>
    </source>
</evidence>
<organism evidence="6 7">
    <name type="scientific">Crotalaria pallida</name>
    <name type="common">Smooth rattlebox</name>
    <name type="synonym">Crotalaria striata</name>
    <dbReference type="NCBI Taxonomy" id="3830"/>
    <lineage>
        <taxon>Eukaryota</taxon>
        <taxon>Viridiplantae</taxon>
        <taxon>Streptophyta</taxon>
        <taxon>Embryophyta</taxon>
        <taxon>Tracheophyta</taxon>
        <taxon>Spermatophyta</taxon>
        <taxon>Magnoliopsida</taxon>
        <taxon>eudicotyledons</taxon>
        <taxon>Gunneridae</taxon>
        <taxon>Pentapetalae</taxon>
        <taxon>rosids</taxon>
        <taxon>fabids</taxon>
        <taxon>Fabales</taxon>
        <taxon>Fabaceae</taxon>
        <taxon>Papilionoideae</taxon>
        <taxon>50 kb inversion clade</taxon>
        <taxon>genistoids sensu lato</taxon>
        <taxon>core genistoids</taxon>
        <taxon>Crotalarieae</taxon>
        <taxon>Crotalaria</taxon>
    </lineage>
</organism>
<dbReference type="Pfam" id="PF00560">
    <property type="entry name" value="LRR_1"/>
    <property type="match status" value="4"/>
</dbReference>
<accession>A0AAN9EK44</accession>
<dbReference type="Pfam" id="PF13855">
    <property type="entry name" value="LRR_8"/>
    <property type="match status" value="1"/>
</dbReference>
<feature type="chain" id="PRO_5042882789" description="Leucine-rich repeat-containing N-terminal plant-type domain-containing protein" evidence="4">
    <location>
        <begin position="29"/>
        <end position="391"/>
    </location>
</feature>
<dbReference type="Proteomes" id="UP001372338">
    <property type="component" value="Unassembled WGS sequence"/>
</dbReference>
<name>A0AAN9EK44_CROPI</name>
<dbReference type="PANTHER" id="PTHR48060:SF3">
    <property type="entry name" value="LEUCINE-RICH REPEAT (LRR) FAMILY PROTEIN"/>
    <property type="match status" value="1"/>
</dbReference>
<dbReference type="PANTHER" id="PTHR48060">
    <property type="entry name" value="DNA DAMAGE-REPAIR/TOLERATION PROTEIN DRT100"/>
    <property type="match status" value="1"/>
</dbReference>
<protein>
    <recommendedName>
        <fullName evidence="5">Leucine-rich repeat-containing N-terminal plant-type domain-containing protein</fullName>
    </recommendedName>
</protein>
<keyword evidence="3" id="KW-0677">Repeat</keyword>
<evidence type="ECO:0000256" key="1">
    <source>
        <dbReference type="ARBA" id="ARBA00022614"/>
    </source>
</evidence>
<feature type="domain" description="Leucine-rich repeat-containing N-terminal plant-type" evidence="5">
    <location>
        <begin position="32"/>
        <end position="70"/>
    </location>
</feature>
<dbReference type="EMBL" id="JAYWIO010000006">
    <property type="protein sequence ID" value="KAK7257855.1"/>
    <property type="molecule type" value="Genomic_DNA"/>
</dbReference>
<reference evidence="6 7" key="1">
    <citation type="submission" date="2024-01" db="EMBL/GenBank/DDBJ databases">
        <title>The genomes of 5 underutilized Papilionoideae crops provide insights into root nodulation and disease resistanc.</title>
        <authorList>
            <person name="Yuan L."/>
        </authorList>
    </citation>
    <scope>NUCLEOTIDE SEQUENCE [LARGE SCALE GENOMIC DNA]</scope>
    <source>
        <strain evidence="6">ZHUSHIDOU_FW_LH</strain>
        <tissue evidence="6">Leaf</tissue>
    </source>
</reference>
<feature type="signal peptide" evidence="4">
    <location>
        <begin position="1"/>
        <end position="28"/>
    </location>
</feature>
<dbReference type="InterPro" id="IPR032675">
    <property type="entry name" value="LRR_dom_sf"/>
</dbReference>
<sequence length="391" mass="43319">MGSNGGSSYAMALLIITLVALYTSNVESCPPSEWAALMSFKAALTEPNFRIFHSWRGTNCCYHWYGISCDPTNRRVADITLRGLTITDDNRLHINNRTATGYMSGFISPSICNLTQLSTLTISDWKGISGNIPRCITALPLLQFIDLSGNMISGKVPYDIGHLTQLMTLNLADNHISGRIPRTLVNLPNLVLIDLRNNAIEGPIPPDFWKLKKLNRLFLSHNRITGPIPRSMSSIYGLADLDLSLNRLSGPIPASLGHMPVLDSLNLKYNNLTGKIPWTLLGSKMSHLDLSRNMLSGDIADVFGERSYFINLDLSHNNLTGFIAKSMVSATYIGHLDLSHNNLCGPIPRGSPFNHLPRWSFDNNRCLCGHPLKPCTSSSQARMNIWMNKNI</sequence>
<dbReference type="AlphaFoldDB" id="A0AAN9EK44"/>
<evidence type="ECO:0000256" key="4">
    <source>
        <dbReference type="SAM" id="SignalP"/>
    </source>
</evidence>
<gene>
    <name evidence="6" type="ORF">RIF29_32131</name>
</gene>
<evidence type="ECO:0000256" key="3">
    <source>
        <dbReference type="ARBA" id="ARBA00022737"/>
    </source>
</evidence>
<dbReference type="InterPro" id="IPR053211">
    <property type="entry name" value="DNA_repair-toleration"/>
</dbReference>
<keyword evidence="1" id="KW-0433">Leucine-rich repeat</keyword>
<evidence type="ECO:0000259" key="5">
    <source>
        <dbReference type="Pfam" id="PF08263"/>
    </source>
</evidence>
<dbReference type="SUPFAM" id="SSF52058">
    <property type="entry name" value="L domain-like"/>
    <property type="match status" value="1"/>
</dbReference>
<dbReference type="Gene3D" id="3.80.10.10">
    <property type="entry name" value="Ribonuclease Inhibitor"/>
    <property type="match status" value="3"/>
</dbReference>
<comment type="caution">
    <text evidence="6">The sequence shown here is derived from an EMBL/GenBank/DDBJ whole genome shotgun (WGS) entry which is preliminary data.</text>
</comment>
<keyword evidence="7" id="KW-1185">Reference proteome</keyword>
<proteinExistence type="predicted"/>
<dbReference type="FunFam" id="3.80.10.10:FF:000383">
    <property type="entry name" value="Leucine-rich repeat receptor protein kinase EMS1"/>
    <property type="match status" value="1"/>
</dbReference>
<dbReference type="InterPro" id="IPR013210">
    <property type="entry name" value="LRR_N_plant-typ"/>
</dbReference>
<keyword evidence="2 4" id="KW-0732">Signal</keyword>